<sequence>MTPNESGLDRGIRAVIAVAAGISAFTLTEPGKPLGIILIIVAVLMAVTAAIGFCPLYKLLGVSTTK</sequence>
<evidence type="ECO:0000313" key="4">
    <source>
        <dbReference type="Proteomes" id="UP001225598"/>
    </source>
</evidence>
<evidence type="ECO:0000259" key="2">
    <source>
        <dbReference type="Pfam" id="PF11127"/>
    </source>
</evidence>
<organism evidence="3 4">
    <name type="scientific">Corynebacterium breve</name>
    <dbReference type="NCBI Taxonomy" id="3049799"/>
    <lineage>
        <taxon>Bacteria</taxon>
        <taxon>Bacillati</taxon>
        <taxon>Actinomycetota</taxon>
        <taxon>Actinomycetes</taxon>
        <taxon>Mycobacteriales</taxon>
        <taxon>Corynebacteriaceae</taxon>
        <taxon>Corynebacterium</taxon>
    </lineage>
</organism>
<dbReference type="Pfam" id="PF11127">
    <property type="entry name" value="YgaP-like_TM"/>
    <property type="match status" value="1"/>
</dbReference>
<gene>
    <name evidence="3" type="ORF">QP027_01635</name>
</gene>
<accession>A0ABY8VFK6</accession>
<feature type="transmembrane region" description="Helical" evidence="1">
    <location>
        <begin position="12"/>
        <end position="28"/>
    </location>
</feature>
<dbReference type="InterPro" id="IPR021309">
    <property type="entry name" value="YgaP-like_TM"/>
</dbReference>
<feature type="transmembrane region" description="Helical" evidence="1">
    <location>
        <begin position="34"/>
        <end position="57"/>
    </location>
</feature>
<dbReference type="RefSeq" id="WP_284825472.1">
    <property type="nucleotide sequence ID" value="NZ_CP126969.1"/>
</dbReference>
<reference evidence="3 4" key="1">
    <citation type="submission" date="2023-05" db="EMBL/GenBank/DDBJ databases">
        <title>Corynebacterium suedekumii sp. nov. and Corynebacterium breve sp. nov. isolated from raw cow's milk.</title>
        <authorList>
            <person name="Baer M.K."/>
            <person name="Mehl L."/>
            <person name="Hellmuth R."/>
            <person name="Marke G."/>
            <person name="Lipski A."/>
        </authorList>
    </citation>
    <scope>NUCLEOTIDE SEQUENCE [LARGE SCALE GENOMIC DNA]</scope>
    <source>
        <strain evidence="3 4">R4</strain>
    </source>
</reference>
<keyword evidence="1" id="KW-0472">Membrane</keyword>
<dbReference type="Proteomes" id="UP001225598">
    <property type="component" value="Chromosome"/>
</dbReference>
<proteinExistence type="predicted"/>
<dbReference type="EMBL" id="CP126969">
    <property type="protein sequence ID" value="WIM68127.1"/>
    <property type="molecule type" value="Genomic_DNA"/>
</dbReference>
<feature type="domain" description="Inner membrane protein YgaP-like transmembrane" evidence="2">
    <location>
        <begin position="1"/>
        <end position="65"/>
    </location>
</feature>
<name>A0ABY8VFK6_9CORY</name>
<keyword evidence="4" id="KW-1185">Reference proteome</keyword>
<keyword evidence="1" id="KW-0812">Transmembrane</keyword>
<evidence type="ECO:0000313" key="3">
    <source>
        <dbReference type="EMBL" id="WIM68127.1"/>
    </source>
</evidence>
<evidence type="ECO:0000256" key="1">
    <source>
        <dbReference type="SAM" id="Phobius"/>
    </source>
</evidence>
<keyword evidence="1" id="KW-1133">Transmembrane helix</keyword>
<protein>
    <submittedName>
        <fullName evidence="3">DUF2892 domain-containing protein</fullName>
    </submittedName>
</protein>